<dbReference type="EMBL" id="JBFXLS010000036">
    <property type="protein sequence ID" value="KAL2825450.1"/>
    <property type="molecule type" value="Genomic_DNA"/>
</dbReference>
<evidence type="ECO:0000256" key="1">
    <source>
        <dbReference type="SAM" id="MobiDB-lite"/>
    </source>
</evidence>
<name>A0ABR4ICI3_9EURO</name>
<evidence type="ECO:0000313" key="3">
    <source>
        <dbReference type="EMBL" id="KAL2825450.1"/>
    </source>
</evidence>
<proteinExistence type="predicted"/>
<evidence type="ECO:0000259" key="2">
    <source>
        <dbReference type="Pfam" id="PF13391"/>
    </source>
</evidence>
<dbReference type="Proteomes" id="UP001610335">
    <property type="component" value="Unassembled WGS sequence"/>
</dbReference>
<sequence length="378" mass="42081">MPSPKKRSGSISLQPPRRSRRLADLDEGTSQKSTLSALSSNLDAGEVWSEIYQNAKDRATNYTPAKRSNDGKLTSLLLALLEWLPQEGKESVAKDINEAKTDDALWEVFQNLVTGLLRPMKARTSTNNSITPSPHSHRRSNSEIVASTLTEAQSRDDRFRQNCLRRDGDRCVISKSMSVDAWTELGRPADVRSTFVEAAHIIPFSYASWDKSSAAPTGIADTWEVLFRCFPAVRRTGLQAETINELYNGLTLERNLHLVFGDFRIAFVATVETPHQYKVKAYPSCPTDILQQLPKDMLVQFEKAKGAERLPLPDPACLDCHYRLAEILNASAMGDYIDKKLKDWRDLKGSTGPGHLSANGSTEITELLQVAFWESVAG</sequence>
<dbReference type="Pfam" id="PF13391">
    <property type="entry name" value="HNH_2"/>
    <property type="match status" value="1"/>
</dbReference>
<protein>
    <recommendedName>
        <fullName evidence="2">HNH nuclease domain-containing protein</fullName>
    </recommendedName>
</protein>
<accession>A0ABR4ICI3</accession>
<keyword evidence="4" id="KW-1185">Reference proteome</keyword>
<gene>
    <name evidence="3" type="ORF">BDW59DRAFT_161677</name>
</gene>
<dbReference type="InterPro" id="IPR003615">
    <property type="entry name" value="HNH_nuc"/>
</dbReference>
<reference evidence="3 4" key="1">
    <citation type="submission" date="2024-07" db="EMBL/GenBank/DDBJ databases">
        <title>Section-level genome sequencing and comparative genomics of Aspergillus sections Usti and Cavernicolus.</title>
        <authorList>
            <consortium name="Lawrence Berkeley National Laboratory"/>
            <person name="Nybo J.L."/>
            <person name="Vesth T.C."/>
            <person name="Theobald S."/>
            <person name="Frisvad J.C."/>
            <person name="Larsen T.O."/>
            <person name="Kjaerboelling I."/>
            <person name="Rothschild-Mancinelli K."/>
            <person name="Lyhne E.K."/>
            <person name="Kogle M.E."/>
            <person name="Barry K."/>
            <person name="Clum A."/>
            <person name="Na H."/>
            <person name="Ledsgaard L."/>
            <person name="Lin J."/>
            <person name="Lipzen A."/>
            <person name="Kuo A."/>
            <person name="Riley R."/>
            <person name="Mondo S."/>
            <person name="LaButti K."/>
            <person name="Haridas S."/>
            <person name="Pangalinan J."/>
            <person name="Salamov A.A."/>
            <person name="Simmons B.A."/>
            <person name="Magnuson J.K."/>
            <person name="Chen J."/>
            <person name="Drula E."/>
            <person name="Henrissat B."/>
            <person name="Wiebenga A."/>
            <person name="Lubbers R.J."/>
            <person name="Gomes A.C."/>
            <person name="Makela M.R."/>
            <person name="Stajich J."/>
            <person name="Grigoriev I.V."/>
            <person name="Mortensen U.H."/>
            <person name="De vries R.P."/>
            <person name="Baker S.E."/>
            <person name="Andersen M.R."/>
        </authorList>
    </citation>
    <scope>NUCLEOTIDE SEQUENCE [LARGE SCALE GENOMIC DNA]</scope>
    <source>
        <strain evidence="3 4">CBS 600.67</strain>
    </source>
</reference>
<feature type="region of interest" description="Disordered" evidence="1">
    <location>
        <begin position="1"/>
        <end position="32"/>
    </location>
</feature>
<feature type="domain" description="HNH nuclease" evidence="2">
    <location>
        <begin position="171"/>
        <end position="268"/>
    </location>
</feature>
<organism evidence="3 4">
    <name type="scientific">Aspergillus cavernicola</name>
    <dbReference type="NCBI Taxonomy" id="176166"/>
    <lineage>
        <taxon>Eukaryota</taxon>
        <taxon>Fungi</taxon>
        <taxon>Dikarya</taxon>
        <taxon>Ascomycota</taxon>
        <taxon>Pezizomycotina</taxon>
        <taxon>Eurotiomycetes</taxon>
        <taxon>Eurotiomycetidae</taxon>
        <taxon>Eurotiales</taxon>
        <taxon>Aspergillaceae</taxon>
        <taxon>Aspergillus</taxon>
        <taxon>Aspergillus subgen. Nidulantes</taxon>
    </lineage>
</organism>
<comment type="caution">
    <text evidence="3">The sequence shown here is derived from an EMBL/GenBank/DDBJ whole genome shotgun (WGS) entry which is preliminary data.</text>
</comment>
<evidence type="ECO:0000313" key="4">
    <source>
        <dbReference type="Proteomes" id="UP001610335"/>
    </source>
</evidence>